<accession>X1LRR9</accession>
<dbReference type="AlphaFoldDB" id="X1LRR9"/>
<dbReference type="EMBL" id="BARV01004882">
    <property type="protein sequence ID" value="GAI08481.1"/>
    <property type="molecule type" value="Genomic_DNA"/>
</dbReference>
<dbReference type="SMART" id="SM00966">
    <property type="entry name" value="SpoVT_AbrB"/>
    <property type="match status" value="1"/>
</dbReference>
<evidence type="ECO:0000313" key="2">
    <source>
        <dbReference type="EMBL" id="GAI08481.1"/>
    </source>
</evidence>
<dbReference type="Gene3D" id="2.10.260.10">
    <property type="match status" value="1"/>
</dbReference>
<proteinExistence type="predicted"/>
<gene>
    <name evidence="2" type="ORF">S06H3_10517</name>
</gene>
<evidence type="ECO:0000259" key="1">
    <source>
        <dbReference type="SMART" id="SM00966"/>
    </source>
</evidence>
<dbReference type="InterPro" id="IPR007159">
    <property type="entry name" value="SpoVT-AbrB_dom"/>
</dbReference>
<dbReference type="GO" id="GO:0003677">
    <property type="term" value="F:DNA binding"/>
    <property type="evidence" value="ECO:0007669"/>
    <property type="project" value="InterPro"/>
</dbReference>
<sequence>MAKKEKSKPYGSPLDTGTSCCKVESVISIDERGQMVLPKEIRDKAKIGAGDKLAVMSWEKNGKVCCISLIKIEDLTVMAKDMLGPMMKEIITK</sequence>
<dbReference type="SUPFAM" id="SSF89447">
    <property type="entry name" value="AbrB/MazE/MraZ-like"/>
    <property type="match status" value="1"/>
</dbReference>
<dbReference type="NCBIfam" id="TIGR01439">
    <property type="entry name" value="lp_hng_hel_AbrB"/>
    <property type="match status" value="1"/>
</dbReference>
<organism evidence="2">
    <name type="scientific">marine sediment metagenome</name>
    <dbReference type="NCBI Taxonomy" id="412755"/>
    <lineage>
        <taxon>unclassified sequences</taxon>
        <taxon>metagenomes</taxon>
        <taxon>ecological metagenomes</taxon>
    </lineage>
</organism>
<dbReference type="NCBIfam" id="NF040962">
    <property type="entry name" value="near_HgcAB"/>
    <property type="match status" value="1"/>
</dbReference>
<comment type="caution">
    <text evidence="2">The sequence shown here is derived from an EMBL/GenBank/DDBJ whole genome shotgun (WGS) entry which is preliminary data.</text>
</comment>
<dbReference type="InterPro" id="IPR037914">
    <property type="entry name" value="SpoVT-AbrB_sf"/>
</dbReference>
<protein>
    <recommendedName>
        <fullName evidence="1">SpoVT-AbrB domain-containing protein</fullName>
    </recommendedName>
</protein>
<reference evidence="2" key="1">
    <citation type="journal article" date="2014" name="Front. Microbiol.">
        <title>High frequency of phylogenetically diverse reductive dehalogenase-homologous genes in deep subseafloor sedimentary metagenomes.</title>
        <authorList>
            <person name="Kawai M."/>
            <person name="Futagami T."/>
            <person name="Toyoda A."/>
            <person name="Takaki Y."/>
            <person name="Nishi S."/>
            <person name="Hori S."/>
            <person name="Arai W."/>
            <person name="Tsubouchi T."/>
            <person name="Morono Y."/>
            <person name="Uchiyama I."/>
            <person name="Ito T."/>
            <person name="Fujiyama A."/>
            <person name="Inagaki F."/>
            <person name="Takami H."/>
        </authorList>
    </citation>
    <scope>NUCLEOTIDE SEQUENCE</scope>
    <source>
        <strain evidence="2">Expedition CK06-06</strain>
    </source>
</reference>
<name>X1LRR9_9ZZZZ</name>
<feature type="domain" description="SpoVT-AbrB" evidence="1">
    <location>
        <begin position="27"/>
        <end position="74"/>
    </location>
</feature>